<dbReference type="RefSeq" id="WP_135601114.1">
    <property type="nucleotide sequence ID" value="NZ_RQFK01000023.1"/>
</dbReference>
<organism evidence="2 3">
    <name type="scientific">Leptospira noumeaensis</name>
    <dbReference type="NCBI Taxonomy" id="2484964"/>
    <lineage>
        <taxon>Bacteria</taxon>
        <taxon>Pseudomonadati</taxon>
        <taxon>Spirochaetota</taxon>
        <taxon>Spirochaetia</taxon>
        <taxon>Leptospirales</taxon>
        <taxon>Leptospiraceae</taxon>
        <taxon>Leptospira</taxon>
    </lineage>
</organism>
<accession>A0A4R9IAU6</accession>
<reference evidence="2" key="1">
    <citation type="journal article" date="2019" name="PLoS Negl. Trop. Dis.">
        <title>Revisiting the worldwide diversity of Leptospira species in the environment.</title>
        <authorList>
            <person name="Vincent A.T."/>
            <person name="Schiettekatte O."/>
            <person name="Bourhy P."/>
            <person name="Veyrier F.J."/>
            <person name="Picardeau M."/>
        </authorList>
    </citation>
    <scope>NUCLEOTIDE SEQUENCE [LARGE SCALE GENOMIC DNA]</scope>
    <source>
        <strain evidence="2">201800287</strain>
    </source>
</reference>
<evidence type="ECO:0000313" key="3">
    <source>
        <dbReference type="Proteomes" id="UP000298009"/>
    </source>
</evidence>
<dbReference type="EMBL" id="RQFK01000023">
    <property type="protein sequence ID" value="TGK83211.1"/>
    <property type="molecule type" value="Genomic_DNA"/>
</dbReference>
<sequence length="100" mass="11673">MKLTLILGVFLVFGFALLAEVTEEISKPLLRVFPTFRPEECEDWAIRPFICKRCLWEGKRYAQEIRFYEDGPYRTHGCYKEPGGFESLEEESKTGKTSSR</sequence>
<dbReference type="OrthoDB" id="331321at2"/>
<evidence type="ECO:0000256" key="1">
    <source>
        <dbReference type="SAM" id="MobiDB-lite"/>
    </source>
</evidence>
<comment type="caution">
    <text evidence="2">The sequence shown here is derived from an EMBL/GenBank/DDBJ whole genome shotgun (WGS) entry which is preliminary data.</text>
</comment>
<keyword evidence="3" id="KW-1185">Reference proteome</keyword>
<proteinExistence type="predicted"/>
<name>A0A4R9IAU6_9LEPT</name>
<dbReference type="Proteomes" id="UP000298009">
    <property type="component" value="Unassembled WGS sequence"/>
</dbReference>
<protein>
    <submittedName>
        <fullName evidence="2">Uncharacterized protein</fullName>
    </submittedName>
</protein>
<feature type="region of interest" description="Disordered" evidence="1">
    <location>
        <begin position="81"/>
        <end position="100"/>
    </location>
</feature>
<dbReference type="AlphaFoldDB" id="A0A4R9IAU6"/>
<evidence type="ECO:0000313" key="2">
    <source>
        <dbReference type="EMBL" id="TGK83211.1"/>
    </source>
</evidence>
<gene>
    <name evidence="2" type="ORF">EHQ24_07865</name>
</gene>